<name>A0A6J8CE70_MYTCO</name>
<dbReference type="OrthoDB" id="6083208at2759"/>
<feature type="transmembrane region" description="Helical" evidence="2">
    <location>
        <begin position="99"/>
        <end position="121"/>
    </location>
</feature>
<keyword evidence="4" id="KW-1185">Reference proteome</keyword>
<organism evidence="3 4">
    <name type="scientific">Mytilus coruscus</name>
    <name type="common">Sea mussel</name>
    <dbReference type="NCBI Taxonomy" id="42192"/>
    <lineage>
        <taxon>Eukaryota</taxon>
        <taxon>Metazoa</taxon>
        <taxon>Spiralia</taxon>
        <taxon>Lophotrochozoa</taxon>
        <taxon>Mollusca</taxon>
        <taxon>Bivalvia</taxon>
        <taxon>Autobranchia</taxon>
        <taxon>Pteriomorphia</taxon>
        <taxon>Mytilida</taxon>
        <taxon>Mytiloidea</taxon>
        <taxon>Mytilidae</taxon>
        <taxon>Mytilinae</taxon>
        <taxon>Mytilus</taxon>
    </lineage>
</organism>
<proteinExistence type="predicted"/>
<feature type="compositionally biased region" description="Basic and acidic residues" evidence="1">
    <location>
        <begin position="129"/>
        <end position="141"/>
    </location>
</feature>
<protein>
    <recommendedName>
        <fullName evidence="5">MEGF10_11</fullName>
    </recommendedName>
</protein>
<dbReference type="EMBL" id="CACVKT020005359">
    <property type="protein sequence ID" value="CAC5394718.1"/>
    <property type="molecule type" value="Genomic_DNA"/>
</dbReference>
<dbReference type="Proteomes" id="UP000507470">
    <property type="component" value="Unassembled WGS sequence"/>
</dbReference>
<evidence type="ECO:0000313" key="3">
    <source>
        <dbReference type="EMBL" id="CAC5394718.1"/>
    </source>
</evidence>
<reference evidence="3 4" key="1">
    <citation type="submission" date="2020-06" db="EMBL/GenBank/DDBJ databases">
        <authorList>
            <person name="Li R."/>
            <person name="Bekaert M."/>
        </authorList>
    </citation>
    <scope>NUCLEOTIDE SEQUENCE [LARGE SCALE GENOMIC DNA]</scope>
    <source>
        <strain evidence="4">wild</strain>
    </source>
</reference>
<dbReference type="AlphaFoldDB" id="A0A6J8CE70"/>
<keyword evidence="2" id="KW-0812">Transmembrane</keyword>
<sequence length="179" mass="20389">MLGSECLELISCPAGWYGKKCVEKCLSNYYGSLCKQMCNCSLNEICNNVHGCICENSSNCSDREYMYKSKTDMLNGDNDTLSTTMNTWTTEGYSTFRHIHIYMISVSAAILLVCPASSRIIRSTRKRNGRDSENYNRERNGRTTYPVSRGMEFSRSQYASSSGACRMFTERTQHQFIEV</sequence>
<keyword evidence="2" id="KW-1133">Transmembrane helix</keyword>
<feature type="region of interest" description="Disordered" evidence="1">
    <location>
        <begin position="124"/>
        <end position="147"/>
    </location>
</feature>
<evidence type="ECO:0000256" key="2">
    <source>
        <dbReference type="SAM" id="Phobius"/>
    </source>
</evidence>
<gene>
    <name evidence="3" type="ORF">MCOR_29441</name>
</gene>
<evidence type="ECO:0000313" key="4">
    <source>
        <dbReference type="Proteomes" id="UP000507470"/>
    </source>
</evidence>
<evidence type="ECO:0000256" key="1">
    <source>
        <dbReference type="SAM" id="MobiDB-lite"/>
    </source>
</evidence>
<evidence type="ECO:0008006" key="5">
    <source>
        <dbReference type="Google" id="ProtNLM"/>
    </source>
</evidence>
<accession>A0A6J8CE70</accession>
<dbReference type="Gene3D" id="2.170.300.10">
    <property type="entry name" value="Tie2 ligand-binding domain superfamily"/>
    <property type="match status" value="1"/>
</dbReference>
<keyword evidence="2" id="KW-0472">Membrane</keyword>